<organism evidence="4 5">
    <name type="scientific">Lagenidium giganteum</name>
    <dbReference type="NCBI Taxonomy" id="4803"/>
    <lineage>
        <taxon>Eukaryota</taxon>
        <taxon>Sar</taxon>
        <taxon>Stramenopiles</taxon>
        <taxon>Oomycota</taxon>
        <taxon>Peronosporomycetes</taxon>
        <taxon>Pythiales</taxon>
        <taxon>Pythiaceae</taxon>
    </lineage>
</organism>
<name>A0AAV2Z657_9STRA</name>
<dbReference type="PANTHER" id="PTHR21377">
    <property type="entry name" value="PROTEIN FAM210B, MITOCHONDRIAL"/>
    <property type="match status" value="1"/>
</dbReference>
<gene>
    <name evidence="4" type="ORF">N0F65_008667</name>
</gene>
<feature type="domain" description="DUF1279" evidence="3">
    <location>
        <begin position="35"/>
        <end position="120"/>
    </location>
</feature>
<evidence type="ECO:0000256" key="2">
    <source>
        <dbReference type="SAM" id="Phobius"/>
    </source>
</evidence>
<protein>
    <recommendedName>
        <fullName evidence="3">DUF1279 domain-containing protein</fullName>
    </recommendedName>
</protein>
<evidence type="ECO:0000313" key="4">
    <source>
        <dbReference type="EMBL" id="DBA02453.1"/>
    </source>
</evidence>
<dbReference type="PANTHER" id="PTHR21377:SF18">
    <property type="entry name" value="DUF1279 DOMAIN-CONTAINING PROTEIN"/>
    <property type="match status" value="1"/>
</dbReference>
<reference evidence="4" key="1">
    <citation type="submission" date="2022-11" db="EMBL/GenBank/DDBJ databases">
        <authorList>
            <person name="Morgan W.R."/>
            <person name="Tartar A."/>
        </authorList>
    </citation>
    <scope>NUCLEOTIDE SEQUENCE</scope>
    <source>
        <strain evidence="4">ARSEF 373</strain>
    </source>
</reference>
<reference evidence="4" key="2">
    <citation type="journal article" date="2023" name="Microbiol Resour">
        <title>Decontamination and Annotation of the Draft Genome Sequence of the Oomycete Lagenidium giganteum ARSEF 373.</title>
        <authorList>
            <person name="Morgan W.R."/>
            <person name="Tartar A."/>
        </authorList>
    </citation>
    <scope>NUCLEOTIDE SEQUENCE</scope>
    <source>
        <strain evidence="4">ARSEF 373</strain>
    </source>
</reference>
<evidence type="ECO:0000313" key="5">
    <source>
        <dbReference type="Proteomes" id="UP001146120"/>
    </source>
</evidence>
<evidence type="ECO:0000259" key="3">
    <source>
        <dbReference type="Pfam" id="PF06916"/>
    </source>
</evidence>
<feature type="transmembrane region" description="Helical" evidence="2">
    <location>
        <begin position="43"/>
        <end position="64"/>
    </location>
</feature>
<feature type="transmembrane region" description="Helical" evidence="2">
    <location>
        <begin position="109"/>
        <end position="125"/>
    </location>
</feature>
<comment type="caution">
    <text evidence="4">The sequence shown here is derived from an EMBL/GenBank/DDBJ whole genome shotgun (WGS) entry which is preliminary data.</text>
</comment>
<dbReference type="GO" id="GO:0005739">
    <property type="term" value="C:mitochondrion"/>
    <property type="evidence" value="ECO:0007669"/>
    <property type="project" value="TreeGrafter"/>
</dbReference>
<dbReference type="InterPro" id="IPR045866">
    <property type="entry name" value="FAM210A/B-like"/>
</dbReference>
<dbReference type="Proteomes" id="UP001146120">
    <property type="component" value="Unassembled WGS sequence"/>
</dbReference>
<feature type="compositionally biased region" description="Polar residues" evidence="1">
    <location>
        <begin position="1"/>
        <end position="14"/>
    </location>
</feature>
<evidence type="ECO:0000256" key="1">
    <source>
        <dbReference type="SAM" id="MobiDB-lite"/>
    </source>
</evidence>
<keyword evidence="2" id="KW-0812">Transmembrane</keyword>
<dbReference type="InterPro" id="IPR009688">
    <property type="entry name" value="FAM210A/B-like_dom"/>
</dbReference>
<sequence length="147" mass="15669">MKSPTETSTSSASGVTPEDPEVQPAEPATLSWRERAKTFAMEYGPVGIGTHAVLSILSFSTIYIGISSGIDVSKLLSAIGLESQAHSAAASSAGSFLMAYTIYKLMSPVRWPLTFAVTPVVMRALRRRGYMLPKAPVTPSRSDSSNE</sequence>
<dbReference type="Pfam" id="PF06916">
    <property type="entry name" value="FAM210A-B_dom"/>
    <property type="match status" value="1"/>
</dbReference>
<feature type="region of interest" description="Disordered" evidence="1">
    <location>
        <begin position="1"/>
        <end position="28"/>
    </location>
</feature>
<keyword evidence="5" id="KW-1185">Reference proteome</keyword>
<dbReference type="EMBL" id="DAKRPA010000031">
    <property type="protein sequence ID" value="DBA02453.1"/>
    <property type="molecule type" value="Genomic_DNA"/>
</dbReference>
<keyword evidence="2" id="KW-1133">Transmembrane helix</keyword>
<proteinExistence type="predicted"/>
<dbReference type="AlphaFoldDB" id="A0AAV2Z657"/>
<accession>A0AAV2Z657</accession>
<keyword evidence="2" id="KW-0472">Membrane</keyword>